<proteinExistence type="inferred from homology"/>
<protein>
    <recommendedName>
        <fullName evidence="4 14">Dol-P-Man:Man(5)GlcNAc(2)-PP-Dol alpha-1,3-mannosyltransferase</fullName>
        <ecNumber evidence="3 14">2.4.1.258</ecNumber>
    </recommendedName>
    <alternativeName>
        <fullName evidence="14">Dol-P-Man-dependent alpha(1-3)-mannosyltransferase</fullName>
    </alternativeName>
</protein>
<feature type="transmembrane region" description="Helical" evidence="14">
    <location>
        <begin position="184"/>
        <end position="208"/>
    </location>
</feature>
<dbReference type="PANTHER" id="PTHR12646">
    <property type="entry name" value="NOT56 - RELATED"/>
    <property type="match status" value="1"/>
</dbReference>
<feature type="transmembrane region" description="Helical" evidence="14">
    <location>
        <begin position="27"/>
        <end position="50"/>
    </location>
</feature>
<comment type="caution">
    <text evidence="15">The sequence shown here is derived from an EMBL/GenBank/DDBJ whole genome shotgun (WGS) entry which is preliminary data.</text>
</comment>
<feature type="transmembrane region" description="Helical" evidence="14">
    <location>
        <begin position="112"/>
        <end position="130"/>
    </location>
</feature>
<feature type="transmembrane region" description="Helical" evidence="14">
    <location>
        <begin position="364"/>
        <end position="383"/>
    </location>
</feature>
<comment type="similarity">
    <text evidence="13">Belongs to the glycosyltransferase ALG3 family.</text>
</comment>
<keyword evidence="6 14" id="KW-0808">Transferase</keyword>
<dbReference type="OrthoDB" id="20028at2759"/>
<feature type="transmembrane region" description="Helical" evidence="14">
    <location>
        <begin position="389"/>
        <end position="408"/>
    </location>
</feature>
<dbReference type="Pfam" id="PF05208">
    <property type="entry name" value="ALG3"/>
    <property type="match status" value="1"/>
</dbReference>
<dbReference type="InterPro" id="IPR007873">
    <property type="entry name" value="Glycosyltransferase_ALG3"/>
</dbReference>
<keyword evidence="10 14" id="KW-0472">Membrane</keyword>
<dbReference type="GO" id="GO:0005789">
    <property type="term" value="C:endoplasmic reticulum membrane"/>
    <property type="evidence" value="ECO:0007669"/>
    <property type="project" value="UniProtKB-SubCell"/>
</dbReference>
<comment type="subcellular location">
    <subcellularLocation>
        <location evidence="1 14">Endoplasmic reticulum membrane</location>
        <topology evidence="1 14">Multi-pass membrane protein</topology>
    </subcellularLocation>
</comment>
<dbReference type="Proteomes" id="UP000807353">
    <property type="component" value="Unassembled WGS sequence"/>
</dbReference>
<keyword evidence="7 14" id="KW-0812">Transmembrane</keyword>
<comment type="function">
    <text evidence="11 14">Dol-P-Man:Man(5)GlcNAc(2)-PP-Dol alpha-1,3-mannosyltransferase that operates in the biosynthetic pathway of dolichol-linked oligosaccharides, the glycan precursors employed in protein asparagine (N)-glycosylation. The assembly of dolichol-linked oligosaccharides begins on the cytosolic side of the endoplasmic reticulum membrane and finishes in its lumen. The sequential addition of sugars to dolichol pyrophosphate produces dolichol-linked oligosaccharides containing fourteen sugars, including two GlcNAcs, nine mannoses and three glucoses. Once assembled, the oligosaccharide is transferred from the lipid to nascent proteins by oligosaccharyltransferases. In the lumen of the endoplasmic reticulum, adds the first dolichyl beta-D-mannosyl phosphate derived mannose in an alpha-1,3 linkage to Man(5)GlcNAc(2)-PP-dolichol to produce Man(6)GlcNAc(2)-PP-dolichol.</text>
</comment>
<evidence type="ECO:0000256" key="7">
    <source>
        <dbReference type="ARBA" id="ARBA00022692"/>
    </source>
</evidence>
<evidence type="ECO:0000256" key="12">
    <source>
        <dbReference type="ARBA" id="ARBA00049506"/>
    </source>
</evidence>
<dbReference type="AlphaFoldDB" id="A0A9P5YCR3"/>
<evidence type="ECO:0000256" key="14">
    <source>
        <dbReference type="RuleBase" id="RU364047"/>
    </source>
</evidence>
<evidence type="ECO:0000256" key="6">
    <source>
        <dbReference type="ARBA" id="ARBA00022679"/>
    </source>
</evidence>
<comment type="pathway">
    <text evidence="2 14">Protein modification; protein glycosylation.</text>
</comment>
<dbReference type="EC" id="2.4.1.258" evidence="3 14"/>
<evidence type="ECO:0000256" key="4">
    <source>
        <dbReference type="ARBA" id="ARBA00015561"/>
    </source>
</evidence>
<reference evidence="15" key="1">
    <citation type="submission" date="2020-11" db="EMBL/GenBank/DDBJ databases">
        <authorList>
            <consortium name="DOE Joint Genome Institute"/>
            <person name="Ahrendt S."/>
            <person name="Riley R."/>
            <person name="Andreopoulos W."/>
            <person name="Labutti K."/>
            <person name="Pangilinan J."/>
            <person name="Ruiz-Duenas F.J."/>
            <person name="Barrasa J.M."/>
            <person name="Sanchez-Garcia M."/>
            <person name="Camarero S."/>
            <person name="Miyauchi S."/>
            <person name="Serrano A."/>
            <person name="Linde D."/>
            <person name="Babiker R."/>
            <person name="Drula E."/>
            <person name="Ayuso-Fernandez I."/>
            <person name="Pacheco R."/>
            <person name="Padilla G."/>
            <person name="Ferreira P."/>
            <person name="Barriuso J."/>
            <person name="Kellner H."/>
            <person name="Castanera R."/>
            <person name="Alfaro M."/>
            <person name="Ramirez L."/>
            <person name="Pisabarro A.G."/>
            <person name="Kuo A."/>
            <person name="Tritt A."/>
            <person name="Lipzen A."/>
            <person name="He G."/>
            <person name="Yan M."/>
            <person name="Ng V."/>
            <person name="Cullen D."/>
            <person name="Martin F."/>
            <person name="Rosso M.-N."/>
            <person name="Henrissat B."/>
            <person name="Hibbett D."/>
            <person name="Martinez A.T."/>
            <person name="Grigoriev I.V."/>
        </authorList>
    </citation>
    <scope>NUCLEOTIDE SEQUENCE</scope>
    <source>
        <strain evidence="15">CBS 247.69</strain>
    </source>
</reference>
<accession>A0A9P5YCR3</accession>
<keyword evidence="16" id="KW-1185">Reference proteome</keyword>
<evidence type="ECO:0000256" key="8">
    <source>
        <dbReference type="ARBA" id="ARBA00022824"/>
    </source>
</evidence>
<dbReference type="GO" id="GO:0052925">
    <property type="term" value="F:dol-P-Man:Man(5)GlcNAc(2)-PP-Dol alpha-1,3-mannosyltransferase activity"/>
    <property type="evidence" value="ECO:0007669"/>
    <property type="project" value="UniProtKB-EC"/>
</dbReference>
<comment type="catalytic activity">
    <reaction evidence="12 14">
        <text>an alpha-D-Man-(1-&gt;2)-alpha-D-Man-(1-&gt;2)-alpha-D-Man-(1-&gt;3)-[alpha-D-Man-(1-&gt;6)]-beta-D-Man-(1-&gt;4)-beta-D-GlcNAc-(1-&gt;4)-alpha-D-GlcNAc-diphospho-di-trans,poly-cis-dolichol + a di-trans,poly-cis-dolichyl beta-D-mannosyl phosphate = an alpha-D-Man-(1-&gt;2)-alpha-D-Man-(1-&gt;2)-alpha-D-Man-(1-&gt;3)-[alpha-D-Man-(1-&gt;3)-alpha-D-Man-(1-&gt;6)]-beta-D-Man-(1-&gt;4)-beta-D-GlcNAc-(1-&gt;4)-alpha-D-GlcNAc-diphospho-di-trans,poly-cis-dolichol + a di-trans,poly-cis-dolichyl phosphate + H(+)</text>
        <dbReference type="Rhea" id="RHEA:29527"/>
        <dbReference type="Rhea" id="RHEA-COMP:19498"/>
        <dbReference type="Rhea" id="RHEA-COMP:19501"/>
        <dbReference type="Rhea" id="RHEA-COMP:19516"/>
        <dbReference type="Rhea" id="RHEA-COMP:19517"/>
        <dbReference type="ChEBI" id="CHEBI:15378"/>
        <dbReference type="ChEBI" id="CHEBI:57683"/>
        <dbReference type="ChEBI" id="CHEBI:58211"/>
        <dbReference type="ChEBI" id="CHEBI:132515"/>
        <dbReference type="ChEBI" id="CHEBI:132516"/>
        <dbReference type="EC" id="2.4.1.258"/>
    </reaction>
    <physiologicalReaction direction="left-to-right" evidence="12 14">
        <dbReference type="Rhea" id="RHEA:29528"/>
    </physiologicalReaction>
</comment>
<evidence type="ECO:0000313" key="16">
    <source>
        <dbReference type="Proteomes" id="UP000807353"/>
    </source>
</evidence>
<evidence type="ECO:0000256" key="2">
    <source>
        <dbReference type="ARBA" id="ARBA00004922"/>
    </source>
</evidence>
<feature type="transmembrane region" description="Helical" evidence="14">
    <location>
        <begin position="151"/>
        <end position="172"/>
    </location>
</feature>
<evidence type="ECO:0000256" key="5">
    <source>
        <dbReference type="ARBA" id="ARBA00022676"/>
    </source>
</evidence>
<evidence type="ECO:0000256" key="9">
    <source>
        <dbReference type="ARBA" id="ARBA00022989"/>
    </source>
</evidence>
<name>A0A9P5YCR3_9AGAR</name>
<feature type="transmembrane region" description="Helical" evidence="14">
    <location>
        <begin position="273"/>
        <end position="292"/>
    </location>
</feature>
<keyword evidence="5 14" id="KW-0328">Glycosyltransferase</keyword>
<sequence>MSPSAHGGLSPRHPVEAIRALLTDSKYFWILASLVVFGDGILTELIIRFVPYTEIDWETYMVQTEVYLKGQHNYSMITGPTGPLVYPAGHLRIHEALYGFTNAGRDVALAQHIYAVLYLATLALTFRIYHKAGNLPNLIIFLLPFSKRLHSIYVLRLFNDGWAVFFVHSAILLYQQGFDDTATLLFSVALSIKMSILLYLPGLLVILFQRRGLLSTLRHLATISAVQAMLGMAFLNEDAWAYLRASFDLSRVFLYKWSVNWKFIDERIFLSPIWAKGLLVGHVLVLILFGAFKWCKTEGVWTVLGRGIRRPSLPPGLNPLTADYVATVLFTSNLIGILFARSLHYQFYSWYAMQLPFLAWKTKYYLPVKLLLLLAIEYAFNVFPSTPLSSSILVGANAFLLVGIWFGYPEGKPTVAVNGQKLKMT</sequence>
<evidence type="ECO:0000256" key="1">
    <source>
        <dbReference type="ARBA" id="ARBA00004477"/>
    </source>
</evidence>
<evidence type="ECO:0000256" key="3">
    <source>
        <dbReference type="ARBA" id="ARBA00011964"/>
    </source>
</evidence>
<evidence type="ECO:0000256" key="10">
    <source>
        <dbReference type="ARBA" id="ARBA00023136"/>
    </source>
</evidence>
<evidence type="ECO:0000313" key="15">
    <source>
        <dbReference type="EMBL" id="KAF9466290.1"/>
    </source>
</evidence>
<organism evidence="15 16">
    <name type="scientific">Collybia nuda</name>
    <dbReference type="NCBI Taxonomy" id="64659"/>
    <lineage>
        <taxon>Eukaryota</taxon>
        <taxon>Fungi</taxon>
        <taxon>Dikarya</taxon>
        <taxon>Basidiomycota</taxon>
        <taxon>Agaricomycotina</taxon>
        <taxon>Agaricomycetes</taxon>
        <taxon>Agaricomycetidae</taxon>
        <taxon>Agaricales</taxon>
        <taxon>Tricholomatineae</taxon>
        <taxon>Clitocybaceae</taxon>
        <taxon>Collybia</taxon>
    </lineage>
</organism>
<evidence type="ECO:0000256" key="11">
    <source>
        <dbReference type="ARBA" id="ARBA00044743"/>
    </source>
</evidence>
<feature type="transmembrane region" description="Helical" evidence="14">
    <location>
        <begin position="324"/>
        <end position="343"/>
    </location>
</feature>
<dbReference type="EMBL" id="MU150242">
    <property type="protein sequence ID" value="KAF9466290.1"/>
    <property type="molecule type" value="Genomic_DNA"/>
</dbReference>
<dbReference type="PANTHER" id="PTHR12646:SF0">
    <property type="entry name" value="DOL-P-MAN:MAN(5)GLCNAC(2)-PP-DOL ALPHA-1,3-MANNOSYLTRANSFERASE"/>
    <property type="match status" value="1"/>
</dbReference>
<keyword evidence="9 14" id="KW-1133">Transmembrane helix</keyword>
<gene>
    <name evidence="15" type="ORF">BDZ94DRAFT_1158489</name>
</gene>
<keyword evidence="8 14" id="KW-0256">Endoplasmic reticulum</keyword>
<evidence type="ECO:0000256" key="13">
    <source>
        <dbReference type="ARBA" id="ARBA00093457"/>
    </source>
</evidence>